<dbReference type="EMBL" id="SGFE01000025">
    <property type="protein sequence ID" value="RZI31025.1"/>
    <property type="molecule type" value="Genomic_DNA"/>
</dbReference>
<reference evidence="2 3" key="1">
    <citation type="submission" date="2019-02" db="EMBL/GenBank/DDBJ databases">
        <title>Pseudomonas spp from wheat grain.</title>
        <authorList>
            <person name="Cho G.-S."/>
            <person name="Franz C.M.A.P."/>
        </authorList>
    </citation>
    <scope>NUCLEOTIDE SEQUENCE [LARGE SCALE GENOMIC DNA]</scope>
    <source>
        <strain evidence="2 3">133NRW</strain>
    </source>
</reference>
<sequence>MGEQGKNNVQRKVELQNSDGLGAIFKVLNDDIELVYPHTPNGDGTALYQDPATLTQSQRRVLIRAIFAFVEGLSYTIRMSLVKSHAEHLSPSVIMALSEQQIDVKESGVVGVKSIKASLMSLVRLTVTQFSSCYPDRFKVKCSGPDFEALASSVRVRDRLMHPRSAADLFIDDGEAMRAAKGFFWFHRAFVLMLEAETAVLRELVERQNKLLNNLAEERGRLIADLDRANALKKSDLPK</sequence>
<evidence type="ECO:0000256" key="1">
    <source>
        <dbReference type="SAM" id="Coils"/>
    </source>
</evidence>
<keyword evidence="1" id="KW-0175">Coiled coil</keyword>
<dbReference type="Proteomes" id="UP000293369">
    <property type="component" value="Unassembled WGS sequence"/>
</dbReference>
<comment type="caution">
    <text evidence="2">The sequence shown here is derived from an EMBL/GenBank/DDBJ whole genome shotgun (WGS) entry which is preliminary data.</text>
</comment>
<evidence type="ECO:0000313" key="3">
    <source>
        <dbReference type="Proteomes" id="UP000293369"/>
    </source>
</evidence>
<dbReference type="RefSeq" id="WP_130138596.1">
    <property type="nucleotide sequence ID" value="NZ_SGFE01000025.1"/>
</dbReference>
<proteinExistence type="predicted"/>
<accession>A0A4Q7CX95</accession>
<name>A0A4Q7CX95_9PSED</name>
<dbReference type="AlphaFoldDB" id="A0A4Q7CX95"/>
<gene>
    <name evidence="2" type="ORF">EUX57_14285</name>
</gene>
<protein>
    <submittedName>
        <fullName evidence="2">Uncharacterized protein</fullName>
    </submittedName>
</protein>
<organism evidence="2 3">
    <name type="scientific">Pseudomonas orientalis</name>
    <dbReference type="NCBI Taxonomy" id="76758"/>
    <lineage>
        <taxon>Bacteria</taxon>
        <taxon>Pseudomonadati</taxon>
        <taxon>Pseudomonadota</taxon>
        <taxon>Gammaproteobacteria</taxon>
        <taxon>Pseudomonadales</taxon>
        <taxon>Pseudomonadaceae</taxon>
        <taxon>Pseudomonas</taxon>
    </lineage>
</organism>
<evidence type="ECO:0000313" key="2">
    <source>
        <dbReference type="EMBL" id="RZI31025.1"/>
    </source>
</evidence>
<feature type="coiled-coil region" evidence="1">
    <location>
        <begin position="201"/>
        <end position="232"/>
    </location>
</feature>